<dbReference type="AlphaFoldDB" id="A0A7I9V386"/>
<accession>A0A7I9V386</accession>
<sequence length="62" mass="6596">MDGKDVAVLVPYILAAALICAIAFVAWRLVGASQPADVVPESRRASPRGPDDDPDFLRSLDS</sequence>
<dbReference type="EMBL" id="BJOV01000001">
    <property type="protein sequence ID" value="GED99676.1"/>
    <property type="molecule type" value="Genomic_DNA"/>
</dbReference>
<gene>
    <name evidence="3" type="ORF">nbrc107696_01230</name>
</gene>
<organism evidence="3 4">
    <name type="scientific">Gordonia spumicola</name>
    <dbReference type="NCBI Taxonomy" id="589161"/>
    <lineage>
        <taxon>Bacteria</taxon>
        <taxon>Bacillati</taxon>
        <taxon>Actinomycetota</taxon>
        <taxon>Actinomycetes</taxon>
        <taxon>Mycobacteriales</taxon>
        <taxon>Gordoniaceae</taxon>
        <taxon>Gordonia</taxon>
    </lineage>
</organism>
<feature type="compositionally biased region" description="Basic and acidic residues" evidence="1">
    <location>
        <begin position="40"/>
        <end position="62"/>
    </location>
</feature>
<dbReference type="Proteomes" id="UP000444960">
    <property type="component" value="Unassembled WGS sequence"/>
</dbReference>
<keyword evidence="4" id="KW-1185">Reference proteome</keyword>
<protein>
    <submittedName>
        <fullName evidence="3">Uncharacterized protein</fullName>
    </submittedName>
</protein>
<evidence type="ECO:0000313" key="4">
    <source>
        <dbReference type="Proteomes" id="UP000444960"/>
    </source>
</evidence>
<keyword evidence="2" id="KW-0812">Transmembrane</keyword>
<proteinExistence type="predicted"/>
<evidence type="ECO:0000256" key="2">
    <source>
        <dbReference type="SAM" id="Phobius"/>
    </source>
</evidence>
<name>A0A7I9V386_9ACTN</name>
<evidence type="ECO:0000313" key="3">
    <source>
        <dbReference type="EMBL" id="GED99676.1"/>
    </source>
</evidence>
<keyword evidence="2" id="KW-1133">Transmembrane helix</keyword>
<evidence type="ECO:0000256" key="1">
    <source>
        <dbReference type="SAM" id="MobiDB-lite"/>
    </source>
</evidence>
<feature type="region of interest" description="Disordered" evidence="1">
    <location>
        <begin position="36"/>
        <end position="62"/>
    </location>
</feature>
<reference evidence="4" key="1">
    <citation type="submission" date="2019-06" db="EMBL/GenBank/DDBJ databases">
        <title>Gordonia isolated from sludge of a wastewater treatment plant.</title>
        <authorList>
            <person name="Tamura T."/>
            <person name="Aoyama K."/>
            <person name="Kang Y."/>
            <person name="Saito S."/>
            <person name="Akiyama N."/>
            <person name="Yazawa K."/>
            <person name="Gonoi T."/>
            <person name="Mikami Y."/>
        </authorList>
    </citation>
    <scope>NUCLEOTIDE SEQUENCE [LARGE SCALE GENOMIC DNA]</scope>
    <source>
        <strain evidence="4">NBRC 107696</strain>
    </source>
</reference>
<keyword evidence="2" id="KW-0472">Membrane</keyword>
<comment type="caution">
    <text evidence="3">The sequence shown here is derived from an EMBL/GenBank/DDBJ whole genome shotgun (WGS) entry which is preliminary data.</text>
</comment>
<feature type="transmembrane region" description="Helical" evidence="2">
    <location>
        <begin position="6"/>
        <end position="27"/>
    </location>
</feature>